<name>A0A151IG94_9HYME</name>
<evidence type="ECO:0000313" key="1">
    <source>
        <dbReference type="EMBL" id="KYN00232.1"/>
    </source>
</evidence>
<evidence type="ECO:0000313" key="2">
    <source>
        <dbReference type="Proteomes" id="UP000078542"/>
    </source>
</evidence>
<accession>A0A151IG94</accession>
<proteinExistence type="predicted"/>
<reference evidence="1 2" key="1">
    <citation type="submission" date="2016-03" db="EMBL/GenBank/DDBJ databases">
        <title>Cyphomyrmex costatus WGS genome.</title>
        <authorList>
            <person name="Nygaard S."/>
            <person name="Hu H."/>
            <person name="Boomsma J."/>
            <person name="Zhang G."/>
        </authorList>
    </citation>
    <scope>NUCLEOTIDE SEQUENCE [LARGE SCALE GENOMIC DNA]</scope>
    <source>
        <strain evidence="1">MS0001</strain>
        <tissue evidence="1">Whole body</tissue>
    </source>
</reference>
<dbReference type="AlphaFoldDB" id="A0A151IG94"/>
<dbReference type="EMBL" id="KQ977739">
    <property type="protein sequence ID" value="KYN00232.1"/>
    <property type="molecule type" value="Genomic_DNA"/>
</dbReference>
<keyword evidence="2" id="KW-1185">Reference proteome</keyword>
<sequence>MRHISINLAVSPDLNISFSFLCEAFITVYLNYIASSSGLICGIVLGYTDSRFHRVNNLLRVIYSDIFENNADCRCRRQNRSISVSQRITGAKNRKQYIWIIM</sequence>
<gene>
    <name evidence="1" type="ORF">ALC62_09027</name>
</gene>
<dbReference type="Proteomes" id="UP000078542">
    <property type="component" value="Unassembled WGS sequence"/>
</dbReference>
<protein>
    <submittedName>
        <fullName evidence="1">Uncharacterized protein</fullName>
    </submittedName>
</protein>
<organism evidence="1 2">
    <name type="scientific">Cyphomyrmex costatus</name>
    <dbReference type="NCBI Taxonomy" id="456900"/>
    <lineage>
        <taxon>Eukaryota</taxon>
        <taxon>Metazoa</taxon>
        <taxon>Ecdysozoa</taxon>
        <taxon>Arthropoda</taxon>
        <taxon>Hexapoda</taxon>
        <taxon>Insecta</taxon>
        <taxon>Pterygota</taxon>
        <taxon>Neoptera</taxon>
        <taxon>Endopterygota</taxon>
        <taxon>Hymenoptera</taxon>
        <taxon>Apocrita</taxon>
        <taxon>Aculeata</taxon>
        <taxon>Formicoidea</taxon>
        <taxon>Formicidae</taxon>
        <taxon>Myrmicinae</taxon>
        <taxon>Cyphomyrmex</taxon>
    </lineage>
</organism>